<proteinExistence type="predicted"/>
<reference evidence="1 2" key="1">
    <citation type="submission" date="2020-05" db="EMBL/GenBank/DDBJ databases">
        <title>Identification and distribution of gene clusters putatively required for synthesis of sphingolipid metabolism inhibitors in phylogenetically diverse species of the filamentous fungus Fusarium.</title>
        <authorList>
            <person name="Kim H.-S."/>
            <person name="Busman M."/>
            <person name="Brown D.W."/>
            <person name="Divon H."/>
            <person name="Uhlig S."/>
            <person name="Proctor R.H."/>
        </authorList>
    </citation>
    <scope>NUCLEOTIDE SEQUENCE [LARGE SCALE GENOMIC DNA]</scope>
    <source>
        <strain evidence="1 2">NRRL 25211</strain>
    </source>
</reference>
<evidence type="ECO:0000313" key="2">
    <source>
        <dbReference type="Proteomes" id="UP000544095"/>
    </source>
</evidence>
<organism evidence="1 2">
    <name type="scientific">Fusarium pseudoanthophilum</name>
    <dbReference type="NCBI Taxonomy" id="48495"/>
    <lineage>
        <taxon>Eukaryota</taxon>
        <taxon>Fungi</taxon>
        <taxon>Dikarya</taxon>
        <taxon>Ascomycota</taxon>
        <taxon>Pezizomycotina</taxon>
        <taxon>Sordariomycetes</taxon>
        <taxon>Hypocreomycetidae</taxon>
        <taxon>Hypocreales</taxon>
        <taxon>Nectriaceae</taxon>
        <taxon>Fusarium</taxon>
        <taxon>Fusarium fujikuroi species complex</taxon>
    </lineage>
</organism>
<name>A0A8H5V3C1_9HYPO</name>
<dbReference type="AlphaFoldDB" id="A0A8H5V3C1"/>
<sequence length="301" mass="33745">MNTPSSLACLNFKPSFNLSNASSGRGKAVWATVSLAADVELTPSTSSLPSALALFESPFEGMRPRLLFFFKQHPIKNQKLLFFSSTATSIQKIMSMSDATATNAVEDAAAMPNNNGATSYIFDISQYRKTHGFAARYPLELPVPKTGLTLLRDKGSTDTRLIVRVDVDTDDSRTFRWNVNFSDDGPFKAFNREGNFYSPGGWRAAAFGHAFGIAITSIVDFTTYSHNQKPTISHVYVRYTRVWNSKHSLRQILSDVQQGIACPPSSPQWVKNMYDEVSETFIKMQKLREEGVHVMLWQRFK</sequence>
<dbReference type="EMBL" id="JAAOAR010000008">
    <property type="protein sequence ID" value="KAF5609407.1"/>
    <property type="molecule type" value="Genomic_DNA"/>
</dbReference>
<dbReference type="Proteomes" id="UP000544095">
    <property type="component" value="Unassembled WGS sequence"/>
</dbReference>
<protein>
    <submittedName>
        <fullName evidence="1">Uncharacterized protein</fullName>
    </submittedName>
</protein>
<gene>
    <name evidence="1" type="ORF">FPANT_150</name>
</gene>
<keyword evidence="2" id="KW-1185">Reference proteome</keyword>
<accession>A0A8H5V3C1</accession>
<comment type="caution">
    <text evidence="1">The sequence shown here is derived from an EMBL/GenBank/DDBJ whole genome shotgun (WGS) entry which is preliminary data.</text>
</comment>
<evidence type="ECO:0000313" key="1">
    <source>
        <dbReference type="EMBL" id="KAF5609407.1"/>
    </source>
</evidence>